<reference evidence="2 3" key="1">
    <citation type="submission" date="2022-04" db="EMBL/GenBank/DDBJ databases">
        <title>Genome diversity in the genus Frankia.</title>
        <authorList>
            <person name="Carlos-Shanley C."/>
            <person name="Hahn D."/>
        </authorList>
    </citation>
    <scope>NUCLEOTIDE SEQUENCE [LARGE SCALE GENOMIC DNA]</scope>
    <source>
        <strain evidence="2 3">Ag45/Mut15</strain>
    </source>
</reference>
<organism evidence="2 3">
    <name type="scientific">Frankia umida</name>
    <dbReference type="NCBI Taxonomy" id="573489"/>
    <lineage>
        <taxon>Bacteria</taxon>
        <taxon>Bacillati</taxon>
        <taxon>Actinomycetota</taxon>
        <taxon>Actinomycetes</taxon>
        <taxon>Frankiales</taxon>
        <taxon>Frankiaceae</taxon>
        <taxon>Frankia</taxon>
    </lineage>
</organism>
<dbReference type="Gene3D" id="3.40.960.10">
    <property type="entry name" value="VSR Endonuclease"/>
    <property type="match status" value="1"/>
</dbReference>
<dbReference type="Proteomes" id="UP001201873">
    <property type="component" value="Unassembled WGS sequence"/>
</dbReference>
<name>A0ABT0K1E0_9ACTN</name>
<dbReference type="InterPro" id="IPR011335">
    <property type="entry name" value="Restrct_endonuc-II-like"/>
</dbReference>
<proteinExistence type="predicted"/>
<gene>
    <name evidence="2" type="ORF">MXD59_17765</name>
</gene>
<evidence type="ECO:0000259" key="1">
    <source>
        <dbReference type="Pfam" id="PF04480"/>
    </source>
</evidence>
<evidence type="ECO:0000313" key="3">
    <source>
        <dbReference type="Proteomes" id="UP001201873"/>
    </source>
</evidence>
<keyword evidence="3" id="KW-1185">Reference proteome</keyword>
<accession>A0ABT0K1E0</accession>
<sequence>MRDPATGSIVARLDFAWPTALLALEADGVGPHSEPQALFRDRHRQNQLVHLGWEVLRFTFLDATAHARRLTETVRAALRDAESRRATRSLRGSPG</sequence>
<evidence type="ECO:0000313" key="2">
    <source>
        <dbReference type="EMBL" id="MCK9877598.1"/>
    </source>
</evidence>
<dbReference type="RefSeq" id="WP_248825819.1">
    <property type="nucleotide sequence ID" value="NZ_JALKFT010000019.1"/>
</dbReference>
<feature type="domain" description="DUF559" evidence="1">
    <location>
        <begin position="13"/>
        <end position="74"/>
    </location>
</feature>
<dbReference type="InterPro" id="IPR007569">
    <property type="entry name" value="DUF559"/>
</dbReference>
<dbReference type="EMBL" id="JALKFT010000019">
    <property type="protein sequence ID" value="MCK9877598.1"/>
    <property type="molecule type" value="Genomic_DNA"/>
</dbReference>
<dbReference type="Pfam" id="PF04480">
    <property type="entry name" value="DUF559"/>
    <property type="match status" value="1"/>
</dbReference>
<dbReference type="SUPFAM" id="SSF52980">
    <property type="entry name" value="Restriction endonuclease-like"/>
    <property type="match status" value="1"/>
</dbReference>
<comment type="caution">
    <text evidence="2">The sequence shown here is derived from an EMBL/GenBank/DDBJ whole genome shotgun (WGS) entry which is preliminary data.</text>
</comment>
<protein>
    <submittedName>
        <fullName evidence="2">DUF559 domain-containing protein</fullName>
    </submittedName>
</protein>